<dbReference type="AlphaFoldDB" id="A0A6P2DAM8"/>
<accession>A0A6P2DAM8</accession>
<evidence type="ECO:0000313" key="2">
    <source>
        <dbReference type="Proteomes" id="UP000464178"/>
    </source>
</evidence>
<sequence>MNSEQVPWRAHLSSTRRFVHTDQRMLRVVPGVVHVENLFHRGDEPGPAPRRDAEALDLPGLEFIRLVAK</sequence>
<evidence type="ECO:0000313" key="1">
    <source>
        <dbReference type="EMBL" id="VTR97983.1"/>
    </source>
</evidence>
<proteinExistence type="predicted"/>
<dbReference type="KEGG" id="gms:SOIL9_04440"/>
<dbReference type="EMBL" id="LR593886">
    <property type="protein sequence ID" value="VTR97983.1"/>
    <property type="molecule type" value="Genomic_DNA"/>
</dbReference>
<organism evidence="1 2">
    <name type="scientific">Gemmata massiliana</name>
    <dbReference type="NCBI Taxonomy" id="1210884"/>
    <lineage>
        <taxon>Bacteria</taxon>
        <taxon>Pseudomonadati</taxon>
        <taxon>Planctomycetota</taxon>
        <taxon>Planctomycetia</taxon>
        <taxon>Gemmatales</taxon>
        <taxon>Gemmataceae</taxon>
        <taxon>Gemmata</taxon>
    </lineage>
</organism>
<keyword evidence="2" id="KW-1185">Reference proteome</keyword>
<name>A0A6P2DAM8_9BACT</name>
<gene>
    <name evidence="1" type="ORF">SOIL9_04440</name>
</gene>
<protein>
    <submittedName>
        <fullName evidence="1">Uncharacterized protein</fullName>
    </submittedName>
</protein>
<dbReference type="RefSeq" id="WP_162671443.1">
    <property type="nucleotide sequence ID" value="NZ_LR593886.1"/>
</dbReference>
<dbReference type="Proteomes" id="UP000464178">
    <property type="component" value="Chromosome"/>
</dbReference>
<reference evidence="1 2" key="1">
    <citation type="submission" date="2019-05" db="EMBL/GenBank/DDBJ databases">
        <authorList>
            <consortium name="Science for Life Laboratories"/>
        </authorList>
    </citation>
    <scope>NUCLEOTIDE SEQUENCE [LARGE SCALE GENOMIC DNA]</scope>
    <source>
        <strain evidence="1">Soil9</strain>
    </source>
</reference>